<protein>
    <submittedName>
        <fullName evidence="1">Uncharacterized protein</fullName>
    </submittedName>
</protein>
<reference evidence="1" key="1">
    <citation type="journal article" date="2020" name="bioRxiv">
        <title>Chromosome-level reference genome of the European wasp spider Argiope bruennichi: a resource for studies on range expansion and evolutionary adaptation.</title>
        <authorList>
            <person name="Sheffer M.M."/>
            <person name="Hoppe A."/>
            <person name="Krehenwinkel H."/>
            <person name="Uhl G."/>
            <person name="Kuss A.W."/>
            <person name="Jensen L."/>
            <person name="Jensen C."/>
            <person name="Gillespie R.G."/>
            <person name="Hoff K.J."/>
            <person name="Prost S."/>
        </authorList>
    </citation>
    <scope>NUCLEOTIDE SEQUENCE</scope>
</reference>
<keyword evidence="2" id="KW-1185">Reference proteome</keyword>
<comment type="caution">
    <text evidence="1">The sequence shown here is derived from an EMBL/GenBank/DDBJ whole genome shotgun (WGS) entry which is preliminary data.</text>
</comment>
<evidence type="ECO:0000313" key="2">
    <source>
        <dbReference type="Proteomes" id="UP000807504"/>
    </source>
</evidence>
<dbReference type="Proteomes" id="UP000807504">
    <property type="component" value="Unassembled WGS sequence"/>
</dbReference>
<name>A0A8T0E411_ARGBR</name>
<dbReference type="EMBL" id="JABXBU010002231">
    <property type="protein sequence ID" value="KAF8764004.1"/>
    <property type="molecule type" value="Genomic_DNA"/>
</dbReference>
<reference evidence="1" key="2">
    <citation type="submission" date="2020-06" db="EMBL/GenBank/DDBJ databases">
        <authorList>
            <person name="Sheffer M."/>
        </authorList>
    </citation>
    <scope>NUCLEOTIDE SEQUENCE</scope>
</reference>
<gene>
    <name evidence="1" type="ORF">HNY73_022127</name>
</gene>
<accession>A0A8T0E411</accession>
<organism evidence="1 2">
    <name type="scientific">Argiope bruennichi</name>
    <name type="common">Wasp spider</name>
    <name type="synonym">Aranea bruennichi</name>
    <dbReference type="NCBI Taxonomy" id="94029"/>
    <lineage>
        <taxon>Eukaryota</taxon>
        <taxon>Metazoa</taxon>
        <taxon>Ecdysozoa</taxon>
        <taxon>Arthropoda</taxon>
        <taxon>Chelicerata</taxon>
        <taxon>Arachnida</taxon>
        <taxon>Araneae</taxon>
        <taxon>Araneomorphae</taxon>
        <taxon>Entelegynae</taxon>
        <taxon>Araneoidea</taxon>
        <taxon>Araneidae</taxon>
        <taxon>Argiope</taxon>
    </lineage>
</organism>
<proteinExistence type="predicted"/>
<dbReference type="AlphaFoldDB" id="A0A8T0E411"/>
<sequence>MSRGFEVGVGGVGNACVRVCGFEVGRRVGNACVRVCGFEGWCWRVCGLLEQLSVDSSDICWRNETPFPTCGMTAFSTPGKNYIASSHLDGQGTFFRFRTEVRSMLKGLEGSDHGTTDNMELQKAHIRIRILWNPTYRPKIYWMIYKA</sequence>
<evidence type="ECO:0000313" key="1">
    <source>
        <dbReference type="EMBL" id="KAF8764004.1"/>
    </source>
</evidence>